<feature type="compositionally biased region" description="Polar residues" evidence="1">
    <location>
        <begin position="180"/>
        <end position="193"/>
    </location>
</feature>
<sequence>MDAVIRSIWKTPRTRAGSQPEYARSLACQSVSSSDHRNCQETSGGGLSSFSSCDLRCTWFVTAARRSNRHSSDLLKPPLCCQYSSMESTGPSEDPLLAPASPQPDFALIYSFLGSLFDRSCDSLRHTEVLEQMREIDREIATLLMQNVINNLQHPKAWQEHVQMLQRTALHREFMHAGKSSPNEQHQPGQQVITAHACHPA</sequence>
<feature type="region of interest" description="Disordered" evidence="1">
    <location>
        <begin position="179"/>
        <end position="201"/>
    </location>
</feature>
<dbReference type="Proteomes" id="UP001485043">
    <property type="component" value="Unassembled WGS sequence"/>
</dbReference>
<organism evidence="2 3">
    <name type="scientific">Apatococcus fuscideae</name>
    <dbReference type="NCBI Taxonomy" id="2026836"/>
    <lineage>
        <taxon>Eukaryota</taxon>
        <taxon>Viridiplantae</taxon>
        <taxon>Chlorophyta</taxon>
        <taxon>core chlorophytes</taxon>
        <taxon>Trebouxiophyceae</taxon>
        <taxon>Chlorellales</taxon>
        <taxon>Chlorellaceae</taxon>
        <taxon>Apatococcus</taxon>
    </lineage>
</organism>
<dbReference type="Pfam" id="PF24904">
    <property type="entry name" value="RVE6"/>
    <property type="match status" value="1"/>
</dbReference>
<dbReference type="EMBL" id="JALJOV010002092">
    <property type="protein sequence ID" value="KAK9834940.1"/>
    <property type="molecule type" value="Genomic_DNA"/>
</dbReference>
<evidence type="ECO:0000313" key="3">
    <source>
        <dbReference type="Proteomes" id="UP001485043"/>
    </source>
</evidence>
<keyword evidence="3" id="KW-1185">Reference proteome</keyword>
<accession>A0AAW1RN16</accession>
<reference evidence="2 3" key="1">
    <citation type="journal article" date="2024" name="Nat. Commun.">
        <title>Phylogenomics reveals the evolutionary origins of lichenization in chlorophyte algae.</title>
        <authorList>
            <person name="Puginier C."/>
            <person name="Libourel C."/>
            <person name="Otte J."/>
            <person name="Skaloud P."/>
            <person name="Haon M."/>
            <person name="Grisel S."/>
            <person name="Petersen M."/>
            <person name="Berrin J.G."/>
            <person name="Delaux P.M."/>
            <person name="Dal Grande F."/>
            <person name="Keller J."/>
        </authorList>
    </citation>
    <scope>NUCLEOTIDE SEQUENCE [LARGE SCALE GENOMIC DNA]</scope>
    <source>
        <strain evidence="2 3">SAG 2523</strain>
    </source>
</reference>
<proteinExistence type="predicted"/>
<protein>
    <submittedName>
        <fullName evidence="2">Uncharacterized protein</fullName>
    </submittedName>
</protein>
<evidence type="ECO:0000256" key="1">
    <source>
        <dbReference type="SAM" id="MobiDB-lite"/>
    </source>
</evidence>
<dbReference type="AlphaFoldDB" id="A0AAW1RN16"/>
<comment type="caution">
    <text evidence="2">The sequence shown here is derived from an EMBL/GenBank/DDBJ whole genome shotgun (WGS) entry which is preliminary data.</text>
</comment>
<evidence type="ECO:0000313" key="2">
    <source>
        <dbReference type="EMBL" id="KAK9834940.1"/>
    </source>
</evidence>
<gene>
    <name evidence="2" type="ORF">WJX84_005384</name>
</gene>
<name>A0AAW1RN16_9CHLO</name>